<evidence type="ECO:0000259" key="1">
    <source>
        <dbReference type="Pfam" id="PF08885"/>
    </source>
</evidence>
<proteinExistence type="predicted"/>
<dbReference type="EMBL" id="CP062006">
    <property type="protein sequence ID" value="QTC87313.1"/>
    <property type="molecule type" value="Genomic_DNA"/>
</dbReference>
<protein>
    <submittedName>
        <fullName evidence="3">GSCFA domain-containing protein</fullName>
    </submittedName>
</protein>
<dbReference type="Gene3D" id="3.40.50.12080">
    <property type="match status" value="1"/>
</dbReference>
<dbReference type="Pfam" id="PF08885">
    <property type="entry name" value="GSCFA"/>
    <property type="match status" value="1"/>
</dbReference>
<name>A0ABX7SIP8_9CAUL</name>
<feature type="domain" description="GSCFA" evidence="1">
    <location>
        <begin position="343"/>
        <end position="612"/>
    </location>
</feature>
<feature type="domain" description="Polysaccharide biosynthesis enzyme WcbI" evidence="2">
    <location>
        <begin position="6"/>
        <end position="203"/>
    </location>
</feature>
<accession>A0ABX7SIP8</accession>
<dbReference type="RefSeq" id="WP_207823497.1">
    <property type="nucleotide sequence ID" value="NZ_CP062006.1"/>
</dbReference>
<dbReference type="InterPro" id="IPR014982">
    <property type="entry name" value="GSCFA"/>
</dbReference>
<sequence>MTISLSVFGNCQSAGIADCLGAMLPDARISSGVGRDLRQGAADMESLIREADVIVSQTVMTKAVREAMSALDIDRPIIELPSIYFTGFHPDTVYATCAGESIVSVLGKLNSSICLFAWKSKLTADETISLFNARTYEALGFFDHYERAKRGLIAESQRLGLDIAADVRRWERGGAYLYSVNHPKLPVLSTFARLVVEKLGLTPATERPELLLPDALASNIVWPVYPEIGAPLGVEGEYVFKPKSGGRVAPAPLRTFGLEEFVRRSFKTYKGLDPHAIECARFDDGLYASVIDRKKIRSAPAPARHPYRGLPDHQFWRKAVSDVEAGLVDPVVGGRARITGEEKIATAGSCFAQHIARALSGSGYNYFVPEAGDGLDPAVAVHRNYGVFSCRYGNIYTPEQLAQLFRRAEGDFTPVDSVWQRPNGRFVDAFRPEIEPDGFADEADLIASREEHLAAVRRMVRETDVFVFTLGLTEAWRSRIDGAVYPLAPGVAGGEMDPERYEFCNFDVSETDAALEQALQHLWSLNPRARVILTVSPVPLAATYEAQHVLVSTTYSKAVLRVVADAAARRHAAVDYFPSFEIITGAFNRGAYYADDLREVTSTGVGHVMRLFMKHNTAPLLAAVPANAVADREMQEGQKIICEEALLAEV</sequence>
<dbReference type="Proteomes" id="UP000663942">
    <property type="component" value="Chromosome"/>
</dbReference>
<dbReference type="InterPro" id="IPR041307">
    <property type="entry name" value="WcbI"/>
</dbReference>
<gene>
    <name evidence="3" type="ORF">IFE19_14635</name>
</gene>
<reference evidence="3 4" key="1">
    <citation type="submission" date="2020-09" db="EMBL/GenBank/DDBJ databases">
        <title>Brevundimonas sp. LVF1 isolated from an oligotrophic pond in Goettingen, Germany.</title>
        <authorList>
            <person name="Friedrich I."/>
            <person name="Klassen A."/>
            <person name="Neubauer H."/>
            <person name="Schneider D."/>
            <person name="Hertel R."/>
            <person name="Daniel R."/>
        </authorList>
    </citation>
    <scope>NUCLEOTIDE SEQUENCE [LARGE SCALE GENOMIC DNA]</scope>
    <source>
        <strain evidence="3 4">LVF1</strain>
    </source>
</reference>
<evidence type="ECO:0000313" key="4">
    <source>
        <dbReference type="Proteomes" id="UP000663942"/>
    </source>
</evidence>
<organism evidence="3 4">
    <name type="scientific">Brevundimonas pondensis</name>
    <dbReference type="NCBI Taxonomy" id="2774189"/>
    <lineage>
        <taxon>Bacteria</taxon>
        <taxon>Pseudomonadati</taxon>
        <taxon>Pseudomonadota</taxon>
        <taxon>Alphaproteobacteria</taxon>
        <taxon>Caulobacterales</taxon>
        <taxon>Caulobacteraceae</taxon>
        <taxon>Brevundimonas</taxon>
    </lineage>
</organism>
<evidence type="ECO:0000259" key="2">
    <source>
        <dbReference type="Pfam" id="PF18588"/>
    </source>
</evidence>
<keyword evidence="4" id="KW-1185">Reference proteome</keyword>
<dbReference type="Pfam" id="PF18588">
    <property type="entry name" value="WcbI"/>
    <property type="match status" value="1"/>
</dbReference>
<evidence type="ECO:0000313" key="3">
    <source>
        <dbReference type="EMBL" id="QTC87313.1"/>
    </source>
</evidence>